<dbReference type="PROSITE" id="PS50262">
    <property type="entry name" value="G_PROTEIN_RECEP_F1_2"/>
    <property type="match status" value="1"/>
</dbReference>
<dbReference type="Pfam" id="PF00001">
    <property type="entry name" value="7tm_1"/>
    <property type="match status" value="1"/>
</dbReference>
<dbReference type="PROSITE" id="PS00237">
    <property type="entry name" value="G_PROTEIN_RECEP_F1_1"/>
    <property type="match status" value="1"/>
</dbReference>
<feature type="domain" description="G-protein coupled receptors family 1 profile" evidence="11">
    <location>
        <begin position="43"/>
        <end position="298"/>
    </location>
</feature>
<feature type="transmembrane region" description="Helical" evidence="10">
    <location>
        <begin position="31"/>
        <end position="52"/>
    </location>
</feature>
<reference evidence="12" key="2">
    <citation type="submission" date="2025-09" db="UniProtKB">
        <authorList>
            <consortium name="Ensembl"/>
        </authorList>
    </citation>
    <scope>IDENTIFICATION</scope>
</reference>
<dbReference type="Proteomes" id="UP000594220">
    <property type="component" value="Unplaced"/>
</dbReference>
<evidence type="ECO:0000256" key="6">
    <source>
        <dbReference type="ARBA" id="ARBA00023136"/>
    </source>
</evidence>
<keyword evidence="7 9" id="KW-0675">Receptor</keyword>
<evidence type="ECO:0000256" key="9">
    <source>
        <dbReference type="RuleBase" id="RU000688"/>
    </source>
</evidence>
<evidence type="ECO:0000256" key="5">
    <source>
        <dbReference type="ARBA" id="ARBA00023040"/>
    </source>
</evidence>
<evidence type="ECO:0000256" key="7">
    <source>
        <dbReference type="ARBA" id="ARBA00023170"/>
    </source>
</evidence>
<feature type="transmembrane region" description="Helical" evidence="10">
    <location>
        <begin position="108"/>
        <end position="127"/>
    </location>
</feature>
<sequence>RQALIPSATDVGSSSNITKCQPQQLNTVIPILLSIFFLGGLVLNSLSLWIFWFQIKQWNSGMILQFNLALMDTLIIPLAPLMVTYFSLGSHWPFGQFLCQLKVFTLSSHLYGSIYFLTLISIHRYFVVVRLNTRSLWKTKPFLKKLCLFFWFILIIQGLPFFFVLKTSVLQGSVRCLNIHQTELSYLYFYYNMVMVVVAFLVPFGISLTCYGLLGSTIAKMSSASLRGKIIKTKSLQMITVSLSIFVTCFVPLHICRTVGVIVKFYDMSCELLYEVESAYYASWVFTMANCCLDPLIFNFANEKFNKSLSKFL</sequence>
<comment type="similarity">
    <text evidence="9">Belongs to the G-protein coupled receptor 1 family.</text>
</comment>
<keyword evidence="8 9" id="KW-0807">Transducer</keyword>
<feature type="transmembrane region" description="Helical" evidence="10">
    <location>
        <begin position="148"/>
        <end position="169"/>
    </location>
</feature>
<comment type="subcellular location">
    <subcellularLocation>
        <location evidence="1">Cell membrane</location>
        <topology evidence="1">Multi-pass membrane protein</topology>
    </subcellularLocation>
</comment>
<dbReference type="GeneTree" id="ENSGT01150000287001"/>
<accession>A0A7M4EZ49</accession>
<protein>
    <submittedName>
        <fullName evidence="12">P2Y purinoceptor 2-like</fullName>
    </submittedName>
</protein>
<reference evidence="12" key="1">
    <citation type="submission" date="2025-08" db="UniProtKB">
        <authorList>
            <consortium name="Ensembl"/>
        </authorList>
    </citation>
    <scope>IDENTIFICATION</scope>
</reference>
<feature type="transmembrane region" description="Helical" evidence="10">
    <location>
        <begin position="64"/>
        <end position="88"/>
    </location>
</feature>
<dbReference type="PANTHER" id="PTHR24231">
    <property type="entry name" value="PURINOCEPTOR-RELATED G-PROTEIN COUPLED RECEPTOR"/>
    <property type="match status" value="1"/>
</dbReference>
<name>A0A7M4EZ49_CROPO</name>
<dbReference type="AlphaFoldDB" id="A0A7M4EZ49"/>
<organism evidence="12 13">
    <name type="scientific">Crocodylus porosus</name>
    <name type="common">Saltwater crocodile</name>
    <name type="synonym">Estuarine crocodile</name>
    <dbReference type="NCBI Taxonomy" id="8502"/>
    <lineage>
        <taxon>Eukaryota</taxon>
        <taxon>Metazoa</taxon>
        <taxon>Chordata</taxon>
        <taxon>Craniata</taxon>
        <taxon>Vertebrata</taxon>
        <taxon>Euteleostomi</taxon>
        <taxon>Archelosauria</taxon>
        <taxon>Archosauria</taxon>
        <taxon>Crocodylia</taxon>
        <taxon>Longirostres</taxon>
        <taxon>Crocodylidae</taxon>
        <taxon>Crocodylus</taxon>
    </lineage>
</organism>
<gene>
    <name evidence="12" type="primary">LOC109314114</name>
</gene>
<feature type="transmembrane region" description="Helical" evidence="10">
    <location>
        <begin position="281"/>
        <end position="301"/>
    </location>
</feature>
<dbReference type="GO" id="GO:0005886">
    <property type="term" value="C:plasma membrane"/>
    <property type="evidence" value="ECO:0007669"/>
    <property type="project" value="UniProtKB-SubCell"/>
</dbReference>
<dbReference type="PRINTS" id="PR01157">
    <property type="entry name" value="P2YPURNOCPTR"/>
</dbReference>
<evidence type="ECO:0000256" key="3">
    <source>
        <dbReference type="ARBA" id="ARBA00022692"/>
    </source>
</evidence>
<proteinExistence type="inferred from homology"/>
<keyword evidence="3 9" id="KW-0812">Transmembrane</keyword>
<evidence type="ECO:0000256" key="1">
    <source>
        <dbReference type="ARBA" id="ARBA00004651"/>
    </source>
</evidence>
<dbReference type="Gene3D" id="1.20.1070.10">
    <property type="entry name" value="Rhodopsin 7-helix transmembrane proteins"/>
    <property type="match status" value="1"/>
</dbReference>
<keyword evidence="6 10" id="KW-0472">Membrane</keyword>
<dbReference type="Ensembl" id="ENSCPRT00005020245.1">
    <property type="protein sequence ID" value="ENSCPRP00005017292.1"/>
    <property type="gene ID" value="ENSCPRG00005012046.1"/>
</dbReference>
<dbReference type="PANTHER" id="PTHR24231:SF35">
    <property type="entry name" value="P2Y PURINOCEPTOR 4-LIKE"/>
    <property type="match status" value="1"/>
</dbReference>
<dbReference type="GO" id="GO:0004930">
    <property type="term" value="F:G protein-coupled receptor activity"/>
    <property type="evidence" value="ECO:0007669"/>
    <property type="project" value="UniProtKB-KW"/>
</dbReference>
<evidence type="ECO:0000256" key="10">
    <source>
        <dbReference type="SAM" id="Phobius"/>
    </source>
</evidence>
<keyword evidence="4 10" id="KW-1133">Transmembrane helix</keyword>
<feature type="transmembrane region" description="Helical" evidence="10">
    <location>
        <begin position="235"/>
        <end position="255"/>
    </location>
</feature>
<keyword evidence="13" id="KW-1185">Reference proteome</keyword>
<evidence type="ECO:0000256" key="2">
    <source>
        <dbReference type="ARBA" id="ARBA00022475"/>
    </source>
</evidence>
<evidence type="ECO:0000313" key="13">
    <source>
        <dbReference type="Proteomes" id="UP000594220"/>
    </source>
</evidence>
<dbReference type="InterPro" id="IPR017452">
    <property type="entry name" value="GPCR_Rhodpsn_7TM"/>
</dbReference>
<evidence type="ECO:0000259" key="11">
    <source>
        <dbReference type="PROSITE" id="PS50262"/>
    </source>
</evidence>
<dbReference type="PRINTS" id="PR00237">
    <property type="entry name" value="GPCRRHODOPSN"/>
</dbReference>
<feature type="transmembrane region" description="Helical" evidence="10">
    <location>
        <begin position="189"/>
        <end position="214"/>
    </location>
</feature>
<keyword evidence="2" id="KW-1003">Cell membrane</keyword>
<keyword evidence="5 9" id="KW-0297">G-protein coupled receptor</keyword>
<evidence type="ECO:0000313" key="12">
    <source>
        <dbReference type="Ensembl" id="ENSCPRP00005017292.1"/>
    </source>
</evidence>
<dbReference type="CDD" id="cd15922">
    <property type="entry name" value="7tmA_P2Y-like"/>
    <property type="match status" value="1"/>
</dbReference>
<dbReference type="InterPro" id="IPR000276">
    <property type="entry name" value="GPCR_Rhodpsn"/>
</dbReference>
<evidence type="ECO:0000256" key="8">
    <source>
        <dbReference type="ARBA" id="ARBA00023224"/>
    </source>
</evidence>
<evidence type="ECO:0000256" key="4">
    <source>
        <dbReference type="ARBA" id="ARBA00022989"/>
    </source>
</evidence>
<dbReference type="OMA" id="KLCAGIW"/>
<dbReference type="SUPFAM" id="SSF81321">
    <property type="entry name" value="Family A G protein-coupled receptor-like"/>
    <property type="match status" value="1"/>
</dbReference>